<dbReference type="AlphaFoldDB" id="J3TH18"/>
<dbReference type="EMBL" id="CP003547">
    <property type="protein sequence ID" value="AFP85837.1"/>
    <property type="molecule type" value="Genomic_DNA"/>
</dbReference>
<evidence type="ECO:0000256" key="8">
    <source>
        <dbReference type="ARBA" id="ARBA00022723"/>
    </source>
</evidence>
<comment type="similarity">
    <text evidence="4">Belongs to the Nth/MutY family.</text>
</comment>
<proteinExistence type="inferred from homology"/>
<reference evidence="16 17" key="1">
    <citation type="journal article" date="2012" name="Mol. Biol. Evol.">
        <title>Genome reduction and co-evolution between the primary and secondary bacterial symbionts of psyllids.</title>
        <authorList>
            <person name="Sloan D.B."/>
            <person name="Moran N.A."/>
        </authorList>
    </citation>
    <scope>NUCLEOTIDE SEQUENCE [LARGE SCALE GENOMIC DNA]</scope>
    <source>
        <strain evidence="16">Hcub_S</strain>
    </source>
</reference>
<evidence type="ECO:0000256" key="5">
    <source>
        <dbReference type="ARBA" id="ARBA00012045"/>
    </source>
</evidence>
<dbReference type="STRING" id="134287.A35E_00548"/>
<dbReference type="InterPro" id="IPR011257">
    <property type="entry name" value="DNA_glycosylase"/>
</dbReference>
<keyword evidence="14 16" id="KW-0326">Glycosidase</keyword>
<keyword evidence="7" id="KW-0004">4Fe-4S</keyword>
<dbReference type="Gene3D" id="1.10.1670.10">
    <property type="entry name" value="Helix-hairpin-Helix base-excision DNA repair enzymes (C-terminal)"/>
    <property type="match status" value="1"/>
</dbReference>
<dbReference type="GO" id="GO:0006298">
    <property type="term" value="P:mismatch repair"/>
    <property type="evidence" value="ECO:0007669"/>
    <property type="project" value="TreeGrafter"/>
</dbReference>
<dbReference type="PANTHER" id="PTHR42944">
    <property type="entry name" value="ADENINE DNA GLYCOSYLASE"/>
    <property type="match status" value="1"/>
</dbReference>
<evidence type="ECO:0000256" key="14">
    <source>
        <dbReference type="ARBA" id="ARBA00023295"/>
    </source>
</evidence>
<keyword evidence="11" id="KW-0408">Iron</keyword>
<keyword evidence="12" id="KW-0411">Iron-sulfur</keyword>
<dbReference type="GO" id="GO:0006284">
    <property type="term" value="P:base-excision repair"/>
    <property type="evidence" value="ECO:0007669"/>
    <property type="project" value="InterPro"/>
</dbReference>
<protein>
    <recommendedName>
        <fullName evidence="6">Adenine DNA glycosylase</fullName>
        <ecNumber evidence="5">3.2.2.31</ecNumber>
    </recommendedName>
</protein>
<dbReference type="EC" id="3.2.2.31" evidence="5"/>
<evidence type="ECO:0000256" key="7">
    <source>
        <dbReference type="ARBA" id="ARBA00022485"/>
    </source>
</evidence>
<keyword evidence="13" id="KW-0234">DNA repair</keyword>
<dbReference type="InterPro" id="IPR003265">
    <property type="entry name" value="HhH-GPD_domain"/>
</dbReference>
<dbReference type="SMART" id="SM00478">
    <property type="entry name" value="ENDO3c"/>
    <property type="match status" value="1"/>
</dbReference>
<comment type="function">
    <text evidence="3">Adenine glycosylase active on G-A mispairs. MutY also corrects error-prone DNA synthesis past GO lesions which are due to the oxidatively damaged form of guanine: 7,8-dihydro-8-oxoguanine (8-oxo-dGTP).</text>
</comment>
<comment type="cofactor">
    <cofactor evidence="2">
        <name>[4Fe-4S] cluster</name>
        <dbReference type="ChEBI" id="CHEBI:49883"/>
    </cofactor>
</comment>
<dbReference type="Pfam" id="PF00730">
    <property type="entry name" value="HhH-GPD"/>
    <property type="match status" value="1"/>
</dbReference>
<dbReference type="InterPro" id="IPR023170">
    <property type="entry name" value="HhH_base_excis_C"/>
</dbReference>
<name>J3TH18_9ENTR</name>
<evidence type="ECO:0000256" key="10">
    <source>
        <dbReference type="ARBA" id="ARBA00022801"/>
    </source>
</evidence>
<dbReference type="InterPro" id="IPR004036">
    <property type="entry name" value="Endonuclease-III-like_CS2"/>
</dbReference>
<accession>J3TH18</accession>
<feature type="domain" description="HhH-GPD" evidence="15">
    <location>
        <begin position="46"/>
        <end position="190"/>
    </location>
</feature>
<dbReference type="Proteomes" id="UP000003937">
    <property type="component" value="Chromosome"/>
</dbReference>
<evidence type="ECO:0000313" key="16">
    <source>
        <dbReference type="EMBL" id="AFP85837.1"/>
    </source>
</evidence>
<organism evidence="16 17">
    <name type="scientific">secondary endosymbiont of Heteropsylla cubana</name>
    <dbReference type="NCBI Taxonomy" id="134287"/>
    <lineage>
        <taxon>Bacteria</taxon>
        <taxon>Pseudomonadati</taxon>
        <taxon>Pseudomonadota</taxon>
        <taxon>Gammaproteobacteria</taxon>
        <taxon>Enterobacterales</taxon>
        <taxon>Enterobacteriaceae</taxon>
        <taxon>aphid secondary symbionts</taxon>
    </lineage>
</organism>
<keyword evidence="10 16" id="KW-0378">Hydrolase</keyword>
<evidence type="ECO:0000256" key="11">
    <source>
        <dbReference type="ARBA" id="ARBA00023004"/>
    </source>
</evidence>
<dbReference type="PATRIC" id="fig|134287.3.peg.522"/>
<keyword evidence="17" id="KW-1185">Reference proteome</keyword>
<evidence type="ECO:0000256" key="4">
    <source>
        <dbReference type="ARBA" id="ARBA00008343"/>
    </source>
</evidence>
<evidence type="ECO:0000256" key="2">
    <source>
        <dbReference type="ARBA" id="ARBA00001966"/>
    </source>
</evidence>
<evidence type="ECO:0000256" key="13">
    <source>
        <dbReference type="ARBA" id="ARBA00023204"/>
    </source>
</evidence>
<evidence type="ECO:0000256" key="12">
    <source>
        <dbReference type="ARBA" id="ARBA00023014"/>
    </source>
</evidence>
<sequence length="190" mass="22157">MGNNVIYEKNNTIYKIYSALVSTIRKKNTTLANRKTPYKVWLSEIMLQQTQVKTVVPYFQRFISRFPTVRELAEASLDEVLYLWTGLGYYVRAHNLHKTAKFIYEQHEGKFPEDFDTLFSLPGIGLSTAGAILSLAFDKHYPILDGNVKRVLARYYAIAGWPGKKEIQQRLWWHSKQVTPKKKLRNSIRL</sequence>
<dbReference type="GO" id="GO:0051539">
    <property type="term" value="F:4 iron, 4 sulfur cluster binding"/>
    <property type="evidence" value="ECO:0007669"/>
    <property type="project" value="UniProtKB-KW"/>
</dbReference>
<gene>
    <name evidence="16" type="ORF">A35E_00548</name>
</gene>
<dbReference type="KEGG" id="sehc:A35E_00548"/>
<dbReference type="SUPFAM" id="SSF48150">
    <property type="entry name" value="DNA-glycosylase"/>
    <property type="match status" value="1"/>
</dbReference>
<evidence type="ECO:0000256" key="6">
    <source>
        <dbReference type="ARBA" id="ARBA00022023"/>
    </source>
</evidence>
<dbReference type="PROSITE" id="PS01155">
    <property type="entry name" value="ENDONUCLEASE_III_2"/>
    <property type="match status" value="1"/>
</dbReference>
<dbReference type="InterPro" id="IPR044298">
    <property type="entry name" value="MIG/MutY"/>
</dbReference>
<dbReference type="FunFam" id="1.10.340.30:FF:000002">
    <property type="entry name" value="Adenine DNA glycosylase"/>
    <property type="match status" value="1"/>
</dbReference>
<dbReference type="GO" id="GO:0035485">
    <property type="term" value="F:adenine/guanine mispair binding"/>
    <property type="evidence" value="ECO:0007669"/>
    <property type="project" value="TreeGrafter"/>
</dbReference>
<dbReference type="CDD" id="cd00056">
    <property type="entry name" value="ENDO3c"/>
    <property type="match status" value="1"/>
</dbReference>
<evidence type="ECO:0000256" key="3">
    <source>
        <dbReference type="ARBA" id="ARBA00002933"/>
    </source>
</evidence>
<dbReference type="PANTHER" id="PTHR42944:SF1">
    <property type="entry name" value="ADENINE DNA GLYCOSYLASE"/>
    <property type="match status" value="1"/>
</dbReference>
<keyword evidence="9" id="KW-0227">DNA damage</keyword>
<dbReference type="Gene3D" id="1.10.340.30">
    <property type="entry name" value="Hypothetical protein, domain 2"/>
    <property type="match status" value="1"/>
</dbReference>
<evidence type="ECO:0000256" key="9">
    <source>
        <dbReference type="ARBA" id="ARBA00022763"/>
    </source>
</evidence>
<dbReference type="GO" id="GO:0034039">
    <property type="term" value="F:8-oxo-7,8-dihydroguanine DNA N-glycosylase activity"/>
    <property type="evidence" value="ECO:0007669"/>
    <property type="project" value="TreeGrafter"/>
</dbReference>
<dbReference type="GO" id="GO:0000701">
    <property type="term" value="F:purine-specific mismatch base pair DNA N-glycosylase activity"/>
    <property type="evidence" value="ECO:0007669"/>
    <property type="project" value="UniProtKB-EC"/>
</dbReference>
<evidence type="ECO:0000256" key="1">
    <source>
        <dbReference type="ARBA" id="ARBA00000843"/>
    </source>
</evidence>
<evidence type="ECO:0000313" key="17">
    <source>
        <dbReference type="Proteomes" id="UP000003937"/>
    </source>
</evidence>
<dbReference type="HOGENOM" id="CLU_012862_2_1_6"/>
<evidence type="ECO:0000259" key="15">
    <source>
        <dbReference type="SMART" id="SM00478"/>
    </source>
</evidence>
<keyword evidence="8" id="KW-0479">Metal-binding</keyword>
<dbReference type="GO" id="GO:0046872">
    <property type="term" value="F:metal ion binding"/>
    <property type="evidence" value="ECO:0007669"/>
    <property type="project" value="UniProtKB-KW"/>
</dbReference>
<dbReference type="GO" id="GO:0032357">
    <property type="term" value="F:oxidized purine DNA binding"/>
    <property type="evidence" value="ECO:0007669"/>
    <property type="project" value="TreeGrafter"/>
</dbReference>
<comment type="catalytic activity">
    <reaction evidence="1">
        <text>Hydrolyzes free adenine bases from 7,8-dihydro-8-oxoguanine:adenine mismatched double-stranded DNA, leaving an apurinic site.</text>
        <dbReference type="EC" id="3.2.2.31"/>
    </reaction>
</comment>